<dbReference type="InterPro" id="IPR035069">
    <property type="entry name" value="TTHA1013/TTHA0281-like"/>
</dbReference>
<dbReference type="InterPro" id="IPR051404">
    <property type="entry name" value="TA_system_antitoxin"/>
</dbReference>
<reference evidence="1" key="1">
    <citation type="submission" date="2024-01" db="EMBL/GenBank/DDBJ databases">
        <title>The first autotrophic representatives of the genus Thermodesulfovibrio.</title>
        <authorList>
            <person name="Maltseva A.I."/>
            <person name="Elcheninov A.G."/>
            <person name="Kublanov I.V."/>
            <person name="Lebedinsky A.V."/>
            <person name="Frolov E.N."/>
        </authorList>
    </citation>
    <scope>NUCLEOTIDE SEQUENCE</scope>
    <source>
        <strain evidence="1">3907-1M</strain>
    </source>
</reference>
<dbReference type="Gene3D" id="3.30.160.250">
    <property type="match status" value="1"/>
</dbReference>
<dbReference type="PANTHER" id="PTHR34504">
    <property type="entry name" value="ANTITOXIN HICB"/>
    <property type="match status" value="1"/>
</dbReference>
<protein>
    <submittedName>
        <fullName evidence="1">Type II toxin-antitoxin system HicB family antitoxin</fullName>
    </submittedName>
</protein>
<gene>
    <name evidence="1" type="ORF">V4D30_09470</name>
</gene>
<name>A0AAU8GYV4_9BACT</name>
<dbReference type="KEGG" id="taut:V4D30_09470"/>
<dbReference type="PANTHER" id="PTHR34504:SF2">
    <property type="entry name" value="UPF0150 PROTEIN SSL0259"/>
    <property type="match status" value="1"/>
</dbReference>
<sequence length="75" mass="8324">MRKIKLTAELIPAEEGGYVVYCPELDITTEGETIEEAIAMLKDAAEGYIEVVGLENIPHFSSKISKQELELVINE</sequence>
<evidence type="ECO:0000313" key="1">
    <source>
        <dbReference type="EMBL" id="XCH46562.1"/>
    </source>
</evidence>
<dbReference type="EMBL" id="CP144373">
    <property type="protein sequence ID" value="XCH46562.1"/>
    <property type="molecule type" value="Genomic_DNA"/>
</dbReference>
<dbReference type="AlphaFoldDB" id="A0AAU8GYV4"/>
<proteinExistence type="predicted"/>
<organism evidence="1">
    <name type="scientific">Thermodesulfovibrio autotrophicus</name>
    <dbReference type="NCBI Taxonomy" id="3118333"/>
    <lineage>
        <taxon>Bacteria</taxon>
        <taxon>Pseudomonadati</taxon>
        <taxon>Nitrospirota</taxon>
        <taxon>Thermodesulfovibrionia</taxon>
        <taxon>Thermodesulfovibrionales</taxon>
        <taxon>Thermodesulfovibrionaceae</taxon>
        <taxon>Thermodesulfovibrio</taxon>
    </lineage>
</organism>
<dbReference type="SUPFAM" id="SSF143100">
    <property type="entry name" value="TTHA1013/TTHA0281-like"/>
    <property type="match status" value="1"/>
</dbReference>
<dbReference type="RefSeq" id="WP_353684090.1">
    <property type="nucleotide sequence ID" value="NZ_CP144373.1"/>
</dbReference>
<accession>A0AAU8GYV4</accession>